<evidence type="ECO:0000259" key="8">
    <source>
        <dbReference type="Pfam" id="PF07810"/>
    </source>
</evidence>
<dbReference type="GO" id="GO:0008381">
    <property type="term" value="F:mechanosensitive monoatomic ion channel activity"/>
    <property type="evidence" value="ECO:0007669"/>
    <property type="project" value="TreeGrafter"/>
</dbReference>
<sequence>MEERETGSPSLGSRQKTNWSWIGDTLQDEYYLSRKTDRENTALPPITGRAANDRWRGATKTILALLPSRRIHRYMTPAASMALDNKQLGAGRRRDTDAVMEQFMNTKHLKVDYDNDGNYDEMDRIKQLNIIKMMSVSIEMKRKLRARLFEKMPKVSSKSCAAYFHHQRMKLYRFRVRSKRRFNETKEALTLWGGAFKNIEGHFGSGVVSYFTFLKHLFLTNLLLALIMILFVVIPMAIFPETEYNDILVGSDASTSEAVSLAVNCTLQYNVNKTGQWYEYIINVLQGTGFMEKTVLFYGYYSDKEIDFTSLTYNYNMPFAYVTSINVVFVVSLAIMVVLSAKGFRERLLSEGQSVKKYFTKTFLAWDYSQNDERTTNIQHKSVYRDIAGSLEHDRADSRRKSRSRNESCRIWTVRILINILVLAFLGGAGYLIYFTTVKTIELTKGDAWSSYHLIIQFLVQYMTSVTITLLNIIIPMIFNKLIAFEDYSTAVTINFRRSGLYSCGSLRWQLSCFLYMSVLPAIQKITAMWEPESAPRSTLIVVKCPCKVSRLIGLQEFDISKNVLDLVYMETLMWLGVLFCPLLPAITVVKNFIVFYLKMLTTLQNYTPSSTTYHASDSEHFFQILLLTSFFGCLVPGLYVMWQLVIHYLAVSNKAYKEMVKMMRIHLQLESQDKQFLLSQVVGSGDNKQKTIKKRVTVDVEAQKSTSHMANLPGEVSTSGDNDDIWG</sequence>
<comment type="caution">
    <text evidence="9">The sequence shown here is derived from an EMBL/GenBank/DDBJ whole genome shotgun (WGS) entry which is preliminary data.</text>
</comment>
<comment type="similarity">
    <text evidence="2">Belongs to the TMC family.</text>
</comment>
<proteinExistence type="inferred from homology"/>
<feature type="transmembrane region" description="Helical" evidence="7">
    <location>
        <begin position="454"/>
        <end position="475"/>
    </location>
</feature>
<keyword evidence="10" id="KW-1185">Reference proteome</keyword>
<evidence type="ECO:0000256" key="4">
    <source>
        <dbReference type="ARBA" id="ARBA00022989"/>
    </source>
</evidence>
<feature type="domain" description="TMC" evidence="8">
    <location>
        <begin position="539"/>
        <end position="617"/>
    </location>
</feature>
<feature type="transmembrane region" description="Helical" evidence="7">
    <location>
        <begin position="622"/>
        <end position="652"/>
    </location>
</feature>
<name>A0AAD9JJY6_9ANNE</name>
<evidence type="ECO:0000256" key="5">
    <source>
        <dbReference type="ARBA" id="ARBA00023136"/>
    </source>
</evidence>
<gene>
    <name evidence="9" type="ORF">LSH36_269g00030</name>
</gene>
<feature type="transmembrane region" description="Helical" evidence="7">
    <location>
        <begin position="218"/>
        <end position="239"/>
    </location>
</feature>
<organism evidence="9 10">
    <name type="scientific">Paralvinella palmiformis</name>
    <dbReference type="NCBI Taxonomy" id="53620"/>
    <lineage>
        <taxon>Eukaryota</taxon>
        <taxon>Metazoa</taxon>
        <taxon>Spiralia</taxon>
        <taxon>Lophotrochozoa</taxon>
        <taxon>Annelida</taxon>
        <taxon>Polychaeta</taxon>
        <taxon>Sedentaria</taxon>
        <taxon>Canalipalpata</taxon>
        <taxon>Terebellida</taxon>
        <taxon>Terebelliformia</taxon>
        <taxon>Alvinellidae</taxon>
        <taxon>Paralvinella</taxon>
    </lineage>
</organism>
<reference evidence="9" key="1">
    <citation type="journal article" date="2023" name="Mol. Biol. Evol.">
        <title>Third-Generation Sequencing Reveals the Adaptive Role of the Epigenome in Three Deep-Sea Polychaetes.</title>
        <authorList>
            <person name="Perez M."/>
            <person name="Aroh O."/>
            <person name="Sun Y."/>
            <person name="Lan Y."/>
            <person name="Juniper S.K."/>
            <person name="Young C.R."/>
            <person name="Angers B."/>
            <person name="Qian P.Y."/>
        </authorList>
    </citation>
    <scope>NUCLEOTIDE SEQUENCE</scope>
    <source>
        <strain evidence="9">P08H-3</strain>
    </source>
</reference>
<evidence type="ECO:0000256" key="7">
    <source>
        <dbReference type="SAM" id="Phobius"/>
    </source>
</evidence>
<feature type="transmembrane region" description="Helical" evidence="7">
    <location>
        <begin position="319"/>
        <end position="339"/>
    </location>
</feature>
<dbReference type="Pfam" id="PF07810">
    <property type="entry name" value="TMC"/>
    <property type="match status" value="1"/>
</dbReference>
<dbReference type="PANTHER" id="PTHR23302">
    <property type="entry name" value="TRANSMEMBRANE CHANNEL-RELATED"/>
    <property type="match status" value="1"/>
</dbReference>
<evidence type="ECO:0000256" key="3">
    <source>
        <dbReference type="ARBA" id="ARBA00022692"/>
    </source>
</evidence>
<protein>
    <recommendedName>
        <fullName evidence="8">TMC domain-containing protein</fullName>
    </recommendedName>
</protein>
<feature type="transmembrane region" description="Helical" evidence="7">
    <location>
        <begin position="573"/>
        <end position="598"/>
    </location>
</feature>
<dbReference type="Proteomes" id="UP001208570">
    <property type="component" value="Unassembled WGS sequence"/>
</dbReference>
<accession>A0AAD9JJY6</accession>
<dbReference type="InterPro" id="IPR038900">
    <property type="entry name" value="TMC"/>
</dbReference>
<evidence type="ECO:0000313" key="9">
    <source>
        <dbReference type="EMBL" id="KAK2154377.1"/>
    </source>
</evidence>
<dbReference type="GO" id="GO:0005886">
    <property type="term" value="C:plasma membrane"/>
    <property type="evidence" value="ECO:0007669"/>
    <property type="project" value="InterPro"/>
</dbReference>
<evidence type="ECO:0000256" key="1">
    <source>
        <dbReference type="ARBA" id="ARBA00004141"/>
    </source>
</evidence>
<evidence type="ECO:0000313" key="10">
    <source>
        <dbReference type="Proteomes" id="UP001208570"/>
    </source>
</evidence>
<dbReference type="AlphaFoldDB" id="A0AAD9JJY6"/>
<feature type="region of interest" description="Disordered" evidence="6">
    <location>
        <begin position="705"/>
        <end position="728"/>
    </location>
</feature>
<keyword evidence="3 7" id="KW-0812">Transmembrane</keyword>
<evidence type="ECO:0000256" key="2">
    <source>
        <dbReference type="ARBA" id="ARBA00006510"/>
    </source>
</evidence>
<dbReference type="InterPro" id="IPR012496">
    <property type="entry name" value="TMC_dom"/>
</dbReference>
<dbReference type="PANTHER" id="PTHR23302:SF24">
    <property type="entry name" value="TMC DOMAIN-CONTAINING PROTEIN"/>
    <property type="match status" value="1"/>
</dbReference>
<evidence type="ECO:0000256" key="6">
    <source>
        <dbReference type="SAM" id="MobiDB-lite"/>
    </source>
</evidence>
<keyword evidence="5 7" id="KW-0472">Membrane</keyword>
<feature type="transmembrane region" description="Helical" evidence="7">
    <location>
        <begin position="409"/>
        <end position="434"/>
    </location>
</feature>
<keyword evidence="4 7" id="KW-1133">Transmembrane helix</keyword>
<dbReference type="EMBL" id="JAODUP010000269">
    <property type="protein sequence ID" value="KAK2154377.1"/>
    <property type="molecule type" value="Genomic_DNA"/>
</dbReference>
<comment type="subcellular location">
    <subcellularLocation>
        <location evidence="1">Membrane</location>
        <topology evidence="1">Multi-pass membrane protein</topology>
    </subcellularLocation>
</comment>